<evidence type="ECO:0000313" key="5">
    <source>
        <dbReference type="EMBL" id="MDH6181817.1"/>
    </source>
</evidence>
<dbReference type="RefSeq" id="WP_322134119.1">
    <property type="nucleotide sequence ID" value="NZ_CP085036.1"/>
</dbReference>
<evidence type="ECO:0000256" key="2">
    <source>
        <dbReference type="ARBA" id="ARBA00022670"/>
    </source>
</evidence>
<name>A0ABT6KRJ3_9MICO</name>
<gene>
    <name evidence="5" type="ORF">M2152_001999</name>
</gene>
<dbReference type="GO" id="GO:0006508">
    <property type="term" value="P:proteolysis"/>
    <property type="evidence" value="ECO:0007669"/>
    <property type="project" value="UniProtKB-KW"/>
</dbReference>
<comment type="caution">
    <text evidence="5">The sequence shown here is derived from an EMBL/GenBank/DDBJ whole genome shotgun (WGS) entry which is preliminary data.</text>
</comment>
<dbReference type="EMBL" id="JARXVQ010000001">
    <property type="protein sequence ID" value="MDH6181817.1"/>
    <property type="molecule type" value="Genomic_DNA"/>
</dbReference>
<dbReference type="InterPro" id="IPR054613">
    <property type="entry name" value="Peptidase_S78_dom"/>
</dbReference>
<keyword evidence="3" id="KW-0378">Hydrolase</keyword>
<reference evidence="5 6" key="1">
    <citation type="submission" date="2023-04" db="EMBL/GenBank/DDBJ databases">
        <title>Genome Encyclopedia of Bacteria and Archaea VI: Functional Genomics of Type Strains.</title>
        <authorList>
            <person name="Whitman W."/>
        </authorList>
    </citation>
    <scope>NUCLEOTIDE SEQUENCE [LARGE SCALE GENOMIC DNA]</scope>
    <source>
        <strain evidence="5 6">SG_E_30_P1</strain>
    </source>
</reference>
<proteinExistence type="predicted"/>
<dbReference type="Proteomes" id="UP001160142">
    <property type="component" value="Unassembled WGS sequence"/>
</dbReference>
<protein>
    <submittedName>
        <fullName evidence="5">HK97 family phage prohead protease</fullName>
    </submittedName>
</protein>
<feature type="domain" description="Prohead serine protease" evidence="4">
    <location>
        <begin position="96"/>
        <end position="194"/>
    </location>
</feature>
<keyword evidence="2 5" id="KW-0645">Protease</keyword>
<sequence length="563" mass="60768">MNRSKLDALLAAGIITLEQHQAAIASIVDGIVTELPQLQLTAPGTVRLEEAPAEPDAEPESWDGVLTGTITQYGVLIPSHGMILEPGCLQPRQPLTAVKMMRDHNHSEPVGYMLDVDASVTEASFQIAPTERDRVLQEVNDKLRDGLSVGFTALEYDIDDDWIFHVIAADLYEVSLCAVPAVVGAGVTSVAAALATLRKENRTMNRAQLAAALAAGTITQEAYDSAIATLDALAVTPPVNVPAELAAGPELQVEQPAPPVQVQGRALSLAQVNERLTQAANSGNFGTFQLAIADVLASDDVGAAFLRDDWQGEAWRENEVARPWIDAFGAPAELTSLNGEGWEWGDEPEVDEYAGDKTEVPSNEISTLAKAYQGFRIASGHDVDRVFTDFANAEFWPAFWSARLRDYKRKSNAGIRTRVLAKATAKTGTVTTGGVKAVLKQAIKDVRPFGKANRVFLGVDLMAELEDLPTDTLPLWLKSAEIGVDIAEGSADTKTLRILEDATLAAKQIVAFDNRAGKVREKAPFQVEAIQVAHGGIDTGLYSYLRFDDYDPRAIIKRTYVPA</sequence>
<evidence type="ECO:0000313" key="6">
    <source>
        <dbReference type="Proteomes" id="UP001160142"/>
    </source>
</evidence>
<evidence type="ECO:0000259" key="4">
    <source>
        <dbReference type="Pfam" id="PF04586"/>
    </source>
</evidence>
<dbReference type="Pfam" id="PF04586">
    <property type="entry name" value="Peptidase_S78"/>
    <property type="match status" value="1"/>
</dbReference>
<dbReference type="GO" id="GO:0008233">
    <property type="term" value="F:peptidase activity"/>
    <property type="evidence" value="ECO:0007669"/>
    <property type="project" value="UniProtKB-KW"/>
</dbReference>
<organism evidence="5 6">
    <name type="scientific">Antiquaquibacter oligotrophicus</name>
    <dbReference type="NCBI Taxonomy" id="2880260"/>
    <lineage>
        <taxon>Bacteria</taxon>
        <taxon>Bacillati</taxon>
        <taxon>Actinomycetota</taxon>
        <taxon>Actinomycetes</taxon>
        <taxon>Micrococcales</taxon>
        <taxon>Microbacteriaceae</taxon>
        <taxon>Antiquaquibacter</taxon>
    </lineage>
</organism>
<accession>A0ABT6KRJ3</accession>
<evidence type="ECO:0000256" key="1">
    <source>
        <dbReference type="ARBA" id="ARBA00022612"/>
    </source>
</evidence>
<keyword evidence="6" id="KW-1185">Reference proteome</keyword>
<evidence type="ECO:0000256" key="3">
    <source>
        <dbReference type="ARBA" id="ARBA00022801"/>
    </source>
</evidence>
<keyword evidence="1" id="KW-1188">Viral release from host cell</keyword>